<accession>A0AB38UUG3</accession>
<reference evidence="1 2" key="1">
    <citation type="submission" date="2018-09" db="EMBL/GenBank/DDBJ databases">
        <authorList>
            <person name="Tagini F."/>
        </authorList>
    </citation>
    <scope>NUCLEOTIDE SEQUENCE [LARGE SCALE GENOMIC DNA]</scope>
    <source>
        <strain evidence="1 2">MK42</strain>
    </source>
</reference>
<comment type="caution">
    <text evidence="1">The sequence shown here is derived from an EMBL/GenBank/DDBJ whole genome shotgun (WGS) entry which is preliminary data.</text>
</comment>
<dbReference type="Proteomes" id="UP000279331">
    <property type="component" value="Unassembled WGS sequence"/>
</dbReference>
<dbReference type="EMBL" id="UPHL01000086">
    <property type="protein sequence ID" value="VAZ84322.1"/>
    <property type="molecule type" value="Genomic_DNA"/>
</dbReference>
<name>A0AB38UUG3_9MYCO</name>
<evidence type="ECO:0000313" key="1">
    <source>
        <dbReference type="EMBL" id="VAZ84322.1"/>
    </source>
</evidence>
<gene>
    <name evidence="1" type="ORF">LAUMK42_03142</name>
</gene>
<evidence type="ECO:0000313" key="2">
    <source>
        <dbReference type="Proteomes" id="UP000279331"/>
    </source>
</evidence>
<organism evidence="1 2">
    <name type="scientific">Mycobacterium persicum</name>
    <dbReference type="NCBI Taxonomy" id="1487726"/>
    <lineage>
        <taxon>Bacteria</taxon>
        <taxon>Bacillati</taxon>
        <taxon>Actinomycetota</taxon>
        <taxon>Actinomycetes</taxon>
        <taxon>Mycobacteriales</taxon>
        <taxon>Mycobacteriaceae</taxon>
        <taxon>Mycobacterium</taxon>
    </lineage>
</organism>
<proteinExistence type="predicted"/>
<protein>
    <submittedName>
        <fullName evidence="1">Uncharacterized protein</fullName>
    </submittedName>
</protein>
<sequence>MATAGPVAAADPALLVVPVVPHFCWVTAEREAPAELAAREAPAVTLC</sequence>
<dbReference type="AlphaFoldDB" id="A0AB38UUG3"/>